<proteinExistence type="predicted"/>
<dbReference type="Gene3D" id="3.60.20.10">
    <property type="entry name" value="Glutamine Phosphoribosylpyrophosphate, subunit 1, domain 1"/>
    <property type="match status" value="1"/>
</dbReference>
<protein>
    <recommendedName>
        <fullName evidence="1">Glutamine amidotransferase type-2 domain-containing protein</fullName>
    </recommendedName>
</protein>
<dbReference type="PANTHER" id="PTHR39673">
    <property type="entry name" value="TUNGSTEN FORMYLMETHANOFURAN DEHYDROGENASE, SUBUNIT C (FWDC)"/>
    <property type="match status" value="1"/>
</dbReference>
<dbReference type="InterPro" id="IPR029055">
    <property type="entry name" value="Ntn_hydrolases_N"/>
</dbReference>
<accession>A0A0F9SRY2</accession>
<dbReference type="Gene3D" id="2.160.20.60">
    <property type="entry name" value="Glutamate synthase, alpha subunit, C-terminal domain"/>
    <property type="match status" value="1"/>
</dbReference>
<dbReference type="EMBL" id="LAZR01002293">
    <property type="protein sequence ID" value="KKN31918.1"/>
    <property type="molecule type" value="Genomic_DNA"/>
</dbReference>
<dbReference type="PROSITE" id="PS51278">
    <property type="entry name" value="GATASE_TYPE_2"/>
    <property type="match status" value="1"/>
</dbReference>
<dbReference type="PANTHER" id="PTHR39673:SF5">
    <property type="entry name" value="TUNGSTEN-CONTAINING FORMYLMETHANOFURAN DEHYDROGENASE 2 SUBUNIT C"/>
    <property type="match status" value="1"/>
</dbReference>
<organism evidence="2">
    <name type="scientific">marine sediment metagenome</name>
    <dbReference type="NCBI Taxonomy" id="412755"/>
    <lineage>
        <taxon>unclassified sequences</taxon>
        <taxon>metagenomes</taxon>
        <taxon>ecological metagenomes</taxon>
    </lineage>
</organism>
<feature type="domain" description="Glutamine amidotransferase type-2" evidence="1">
    <location>
        <begin position="31"/>
        <end position="418"/>
    </location>
</feature>
<dbReference type="SUPFAM" id="SSF69336">
    <property type="entry name" value="Alpha subunit of glutamate synthase, C-terminal domain"/>
    <property type="match status" value="1"/>
</dbReference>
<evidence type="ECO:0000313" key="2">
    <source>
        <dbReference type="EMBL" id="KKN31918.1"/>
    </source>
</evidence>
<dbReference type="GO" id="GO:0016491">
    <property type="term" value="F:oxidoreductase activity"/>
    <property type="evidence" value="ECO:0007669"/>
    <property type="project" value="InterPro"/>
</dbReference>
<gene>
    <name evidence="2" type="ORF">LCGC14_0819210</name>
</gene>
<name>A0A0F9SRY2_9ZZZZ</name>
<dbReference type="AlphaFoldDB" id="A0A0F9SRY2"/>
<reference evidence="2" key="1">
    <citation type="journal article" date="2015" name="Nature">
        <title>Complex archaea that bridge the gap between prokaryotes and eukaryotes.</title>
        <authorList>
            <person name="Spang A."/>
            <person name="Saw J.H."/>
            <person name="Jorgensen S.L."/>
            <person name="Zaremba-Niedzwiedzka K."/>
            <person name="Martijn J."/>
            <person name="Lind A.E."/>
            <person name="van Eijk R."/>
            <person name="Schleper C."/>
            <person name="Guy L."/>
            <person name="Ettema T.J."/>
        </authorList>
    </citation>
    <scope>NUCLEOTIDE SEQUENCE</scope>
</reference>
<dbReference type="InterPro" id="IPR002489">
    <property type="entry name" value="Glu_synth_asu_C"/>
</dbReference>
<dbReference type="Pfam" id="PF01493">
    <property type="entry name" value="GXGXG"/>
    <property type="match status" value="1"/>
</dbReference>
<dbReference type="SUPFAM" id="SSF56235">
    <property type="entry name" value="N-terminal nucleophile aminohydrolases (Ntn hydrolases)"/>
    <property type="match status" value="1"/>
</dbReference>
<sequence>MKNKDVIRLIESRREFSSPGSLKKLEMEGGCGVVGLACNEKVSGKHIMQSLIQMHNRGNSKGGGIAALGLNSSQCGVSQKILEEDYLIQVAYLDPSVRHQVEKEFIISNLDVHTSYPLPTLKDYRAVDGLDMKPPEVWRYFCRVKDNALSQFILKNNLDALERQKAEDEFIYQNTYKLNNKFYTSLGEKRAFVLSHGRNMIILKIVGYAEQLIEYYQIENLEAHIWVGHQRYPTKGKVWHPGGAHPFMGMNEALIHNGDFANYYSIAEYLSQRNIYPLFLTDTEVAVLLFDLLNRVYEYPLEYIIEAIAPTTERDFYLLPEEKRKIYRAIQTSHIHSSPDGPWFFIIGQNNIKQKSFQLLGITDTSMLRPQVFAFQENGVSIGLVASEKQAIDATLRSLHQEDKRFLPYADFYWNARGGSYTDGGAFIFTVKGNDLVITDKFGRRISVNKEHDCPSVHISAGKSEDVDPTEKIKEFTKTIDQRWRIPIKDRASALSNSEEYLNEIFLSMSAQKQAENLYRYTDREKKDSLSPPKSKQEILVINCEKFPAEGNGSIARFMVEAYQLGWKNFITFNWRGQRFCACGLGSESNDVRIDVFGSSGDYLASGLDGAEIVVHESAQDQIAQIMKSGKLVVYGDVGQTFMYGAKGGEVYVLGNAAGRPLINAVGAPRVIINGTCLDYLAESFMAGNPLEGGGFVILNGLKFSEKGEIIELEAPYPGGNLFSLASGGAIYIRDPFLKVEEGQLNGGRLIELTEKDWELILPYLEENERLFKIPVKRLLSPNGELRSFNQVYRKVEAVELKVLQKGHR</sequence>
<evidence type="ECO:0000259" key="1">
    <source>
        <dbReference type="PROSITE" id="PS51278"/>
    </source>
</evidence>
<comment type="caution">
    <text evidence="2">The sequence shown here is derived from an EMBL/GenBank/DDBJ whole genome shotgun (WGS) entry which is preliminary data.</text>
</comment>
<dbReference type="InterPro" id="IPR036485">
    <property type="entry name" value="Glu_synth_asu_C_sf"/>
</dbReference>
<dbReference type="InterPro" id="IPR017932">
    <property type="entry name" value="GATase_2_dom"/>
</dbReference>